<dbReference type="SUPFAM" id="SSF82171">
    <property type="entry name" value="DPP6 N-terminal domain-like"/>
    <property type="match status" value="1"/>
</dbReference>
<keyword evidence="3" id="KW-1185">Reference proteome</keyword>
<keyword evidence="1" id="KW-0472">Membrane</keyword>
<keyword evidence="1" id="KW-1133">Transmembrane helix</keyword>
<keyword evidence="1" id="KW-0812">Transmembrane</keyword>
<dbReference type="OrthoDB" id="3821186at2"/>
<comment type="caution">
    <text evidence="2">The sequence shown here is derived from an EMBL/GenBank/DDBJ whole genome shotgun (WGS) entry which is preliminary data.</text>
</comment>
<dbReference type="RefSeq" id="WP_131338422.1">
    <property type="nucleotide sequence ID" value="NZ_SJJZ01000002.1"/>
</dbReference>
<dbReference type="Proteomes" id="UP000292346">
    <property type="component" value="Unassembled WGS sequence"/>
</dbReference>
<dbReference type="AlphaFoldDB" id="A0A4R0HCM6"/>
<protein>
    <submittedName>
        <fullName evidence="2">Uncharacterized protein</fullName>
    </submittedName>
</protein>
<dbReference type="EMBL" id="SJJZ01000002">
    <property type="protein sequence ID" value="TCC07698.1"/>
    <property type="molecule type" value="Genomic_DNA"/>
</dbReference>
<gene>
    <name evidence="2" type="ORF">E0H45_17195</name>
</gene>
<evidence type="ECO:0000313" key="3">
    <source>
        <dbReference type="Proteomes" id="UP000292346"/>
    </source>
</evidence>
<name>A0A4R0HCM6_9ACTN</name>
<accession>A0A4R0HCM6</accession>
<reference evidence="2 3" key="1">
    <citation type="submission" date="2019-02" db="EMBL/GenBank/DDBJ databases">
        <title>Kribbella capetownensis sp. nov. and Kribbella speibonae sp. nov., isolated from soil.</title>
        <authorList>
            <person name="Curtis S.M."/>
            <person name="Norton I."/>
            <person name="Everest G.J."/>
            <person name="Meyers P.R."/>
        </authorList>
    </citation>
    <scope>NUCLEOTIDE SEQUENCE [LARGE SCALE GENOMIC DNA]</scope>
    <source>
        <strain evidence="2 3">KCTC 29219</strain>
    </source>
</reference>
<feature type="transmembrane region" description="Helical" evidence="1">
    <location>
        <begin position="40"/>
        <end position="60"/>
    </location>
</feature>
<evidence type="ECO:0000313" key="2">
    <source>
        <dbReference type="EMBL" id="TCC07698.1"/>
    </source>
</evidence>
<evidence type="ECO:0000256" key="1">
    <source>
        <dbReference type="SAM" id="Phobius"/>
    </source>
</evidence>
<organism evidence="2 3">
    <name type="scientific">Kribbella soli</name>
    <dbReference type="NCBI Taxonomy" id="1124743"/>
    <lineage>
        <taxon>Bacteria</taxon>
        <taxon>Bacillati</taxon>
        <taxon>Actinomycetota</taxon>
        <taxon>Actinomycetes</taxon>
        <taxon>Propionibacteriales</taxon>
        <taxon>Kribbellaceae</taxon>
        <taxon>Kribbella</taxon>
    </lineage>
</organism>
<sequence length="390" mass="41704">MNDLLRDTLAERAAGTEPPPLDLDGIIAAGNHRAARRRTLGILGGAVATAAVAVGGASVLRPRNEQPQPAHPGPFTPRRATFALGNEIHYGSEVISVAPHKVTAFVQTDAGFVFLNADNAIHVADRAGVRSLGKSAWRLTADHRGNLVAWVETHNDQGESVVYDVAAGRELVRTPIGNKFPKYASLAHGPEIVALDGNTAYFGTLDGLYRWDIRKNQGELIAKVSTIAVRAVTAGQIVFQQPLEQRPPAVSLAVAKTVSATAPARFSGQQAFLSPAARYLFTETDDALISIEPGWAGPKLYEVETGRKIKLPYAYDSLFFGQWLDDDRFIAAGKRRFSEAAETDLLVVTAATGAVKVAVPNFSKLIFSTTPPRIAPFALPTGGPIIDLAE</sequence>
<proteinExistence type="predicted"/>